<gene>
    <name evidence="2" type="ORF">Q3O60_00430</name>
</gene>
<dbReference type="Pfam" id="PF11086">
    <property type="entry name" value="DUF2878"/>
    <property type="match status" value="1"/>
</dbReference>
<proteinExistence type="predicted"/>
<keyword evidence="1" id="KW-1133">Transmembrane helix</keyword>
<sequence length="164" mass="18317">MKWRALICFELGWLALVIFQLWAVLPVAIYVGWAWLRLGRTQQTLVVQLALIGIVLDSLLVWLGVMSFSTSGWLPLWFLVLWCLFALTVVEAFADLLKPLWLAPLMGAIGGPMSYLGGAVLSGGILTMPLGWISWVCLAVVWALLAYYYAKLPKERLHAQVVTQ</sequence>
<feature type="transmembrane region" description="Helical" evidence="1">
    <location>
        <begin position="101"/>
        <end position="126"/>
    </location>
</feature>
<name>A0ABT9GUD1_9GAMM</name>
<feature type="transmembrane region" description="Helical" evidence="1">
    <location>
        <begin position="132"/>
        <end position="150"/>
    </location>
</feature>
<dbReference type="InterPro" id="IPR021306">
    <property type="entry name" value="DUF2878"/>
</dbReference>
<keyword evidence="1" id="KW-0472">Membrane</keyword>
<feature type="transmembrane region" description="Helical" evidence="1">
    <location>
        <begin position="74"/>
        <end position="94"/>
    </location>
</feature>
<keyword evidence="3" id="KW-1185">Reference proteome</keyword>
<evidence type="ECO:0000313" key="2">
    <source>
        <dbReference type="EMBL" id="MDP4534662.1"/>
    </source>
</evidence>
<accession>A0ABT9GUD1</accession>
<dbReference type="EMBL" id="JAUZVZ010000001">
    <property type="protein sequence ID" value="MDP4534662.1"/>
    <property type="molecule type" value="Genomic_DNA"/>
</dbReference>
<dbReference type="Proteomes" id="UP001231616">
    <property type="component" value="Unassembled WGS sequence"/>
</dbReference>
<dbReference type="RefSeq" id="WP_305891932.1">
    <property type="nucleotide sequence ID" value="NZ_JAUZVZ010000001.1"/>
</dbReference>
<reference evidence="2 3" key="1">
    <citation type="submission" date="2023-08" db="EMBL/GenBank/DDBJ databases">
        <authorList>
            <person name="Joshi A."/>
            <person name="Thite S."/>
        </authorList>
    </citation>
    <scope>NUCLEOTIDE SEQUENCE [LARGE SCALE GENOMIC DNA]</scope>
    <source>
        <strain evidence="2 3">AC40</strain>
    </source>
</reference>
<keyword evidence="1" id="KW-0812">Transmembrane</keyword>
<protein>
    <submittedName>
        <fullName evidence="2">DUF2878 domain-containing protein</fullName>
    </submittedName>
</protein>
<organism evidence="2 3">
    <name type="scientific">Alkalimonas collagenimarina</name>
    <dbReference type="NCBI Taxonomy" id="400390"/>
    <lineage>
        <taxon>Bacteria</taxon>
        <taxon>Pseudomonadati</taxon>
        <taxon>Pseudomonadota</taxon>
        <taxon>Gammaproteobacteria</taxon>
        <taxon>Alkalimonas</taxon>
    </lineage>
</organism>
<feature type="transmembrane region" description="Helical" evidence="1">
    <location>
        <begin position="45"/>
        <end position="68"/>
    </location>
</feature>
<evidence type="ECO:0000313" key="3">
    <source>
        <dbReference type="Proteomes" id="UP001231616"/>
    </source>
</evidence>
<feature type="transmembrane region" description="Helical" evidence="1">
    <location>
        <begin position="12"/>
        <end position="33"/>
    </location>
</feature>
<comment type="caution">
    <text evidence="2">The sequence shown here is derived from an EMBL/GenBank/DDBJ whole genome shotgun (WGS) entry which is preliminary data.</text>
</comment>
<evidence type="ECO:0000256" key="1">
    <source>
        <dbReference type="SAM" id="Phobius"/>
    </source>
</evidence>